<name>A0A9D2KYT2_9LACT</name>
<dbReference type="Proteomes" id="UP000886856">
    <property type="component" value="Unassembled WGS sequence"/>
</dbReference>
<protein>
    <submittedName>
        <fullName evidence="1">DUF2483 domain-containing protein</fullName>
    </submittedName>
</protein>
<accession>A0A9D2KYT2</accession>
<proteinExistence type="predicted"/>
<comment type="caution">
    <text evidence="1">The sequence shown here is derived from an EMBL/GenBank/DDBJ whole genome shotgun (WGS) entry which is preliminary data.</text>
</comment>
<dbReference type="EMBL" id="DWYW01000187">
    <property type="protein sequence ID" value="HJA90750.1"/>
    <property type="molecule type" value="Genomic_DNA"/>
</dbReference>
<evidence type="ECO:0000313" key="2">
    <source>
        <dbReference type="Proteomes" id="UP000886856"/>
    </source>
</evidence>
<dbReference type="AlphaFoldDB" id="A0A9D2KYT2"/>
<reference evidence="1" key="1">
    <citation type="journal article" date="2021" name="PeerJ">
        <title>Extensive microbial diversity within the chicken gut microbiome revealed by metagenomics and culture.</title>
        <authorList>
            <person name="Gilroy R."/>
            <person name="Ravi A."/>
            <person name="Getino M."/>
            <person name="Pursley I."/>
            <person name="Horton D.L."/>
            <person name="Alikhan N.F."/>
            <person name="Baker D."/>
            <person name="Gharbi K."/>
            <person name="Hall N."/>
            <person name="Watson M."/>
            <person name="Adriaenssens E.M."/>
            <person name="Foster-Nyarko E."/>
            <person name="Jarju S."/>
            <person name="Secka A."/>
            <person name="Antonio M."/>
            <person name="Oren A."/>
            <person name="Chaudhuri R.R."/>
            <person name="La Ragione R."/>
            <person name="Hildebrand F."/>
            <person name="Pallen M.J."/>
        </authorList>
    </citation>
    <scope>NUCLEOTIDE SEQUENCE</scope>
    <source>
        <strain evidence="1">CHK171-505</strain>
    </source>
</reference>
<gene>
    <name evidence="1" type="ORF">H9948_08175</name>
</gene>
<dbReference type="Pfam" id="PF10656">
    <property type="entry name" value="DUF2483"/>
    <property type="match status" value="1"/>
</dbReference>
<sequence>MSETRKETITYLIRDKDKYLWVTNKPTRNVPTIKYSTYKGDARAFTGLEDLSIDLTNHSVIKRVHVDIDIEEEIEID</sequence>
<evidence type="ECO:0000313" key="1">
    <source>
        <dbReference type="EMBL" id="HJA90750.1"/>
    </source>
</evidence>
<reference evidence="1" key="2">
    <citation type="submission" date="2021-04" db="EMBL/GenBank/DDBJ databases">
        <authorList>
            <person name="Gilroy R."/>
        </authorList>
    </citation>
    <scope>NUCLEOTIDE SEQUENCE</scope>
    <source>
        <strain evidence="1">CHK171-505</strain>
    </source>
</reference>
<organism evidence="1 2">
    <name type="scientific">Candidatus Jeotgalibaca merdavium</name>
    <dbReference type="NCBI Taxonomy" id="2838627"/>
    <lineage>
        <taxon>Bacteria</taxon>
        <taxon>Bacillati</taxon>
        <taxon>Bacillota</taxon>
        <taxon>Bacilli</taxon>
        <taxon>Lactobacillales</taxon>
        <taxon>Carnobacteriaceae</taxon>
        <taxon>Jeotgalibaca</taxon>
    </lineage>
</organism>
<dbReference type="InterPro" id="IPR018918">
    <property type="entry name" value="DUF2483"/>
</dbReference>